<reference evidence="1 2" key="1">
    <citation type="submission" date="2016-02" db="EMBL/GenBank/DDBJ databases">
        <authorList>
            <consortium name="Pathogen Informatics"/>
        </authorList>
    </citation>
    <scope>NUCLEOTIDE SEQUENCE [LARGE SCALE GENOMIC DNA]</scope>
    <source>
        <strain evidence="1 2">SS1062</strain>
    </source>
</reference>
<evidence type="ECO:0000313" key="2">
    <source>
        <dbReference type="Proteomes" id="UP000071962"/>
    </source>
</evidence>
<protein>
    <submittedName>
        <fullName evidence="1">Uncharacterized protein</fullName>
    </submittedName>
</protein>
<accession>A0A0Z8QNF9</accession>
<sequence length="56" mass="6394">MEDSRTCPEETIYQLGTKDGYEDPAVFVKVAAELFEVIQEKYGSHMQILDWALQIG</sequence>
<gene>
    <name evidence="1" type="ORF">ERS132551_00324</name>
</gene>
<dbReference type="RefSeq" id="WP_161944537.1">
    <property type="nucleotide sequence ID" value="NZ_POLD01000061.1"/>
</dbReference>
<organism evidence="1 2">
    <name type="scientific">Streptococcus suis</name>
    <dbReference type="NCBI Taxonomy" id="1307"/>
    <lineage>
        <taxon>Bacteria</taxon>
        <taxon>Bacillati</taxon>
        <taxon>Bacillota</taxon>
        <taxon>Bacilli</taxon>
        <taxon>Lactobacillales</taxon>
        <taxon>Streptococcaceae</taxon>
        <taxon>Streptococcus</taxon>
    </lineage>
</organism>
<dbReference type="AlphaFoldDB" id="A0A0Z8QNF9"/>
<proteinExistence type="predicted"/>
<dbReference type="EMBL" id="FIKT01000003">
    <property type="protein sequence ID" value="CYW67203.1"/>
    <property type="molecule type" value="Genomic_DNA"/>
</dbReference>
<dbReference type="Proteomes" id="UP000071962">
    <property type="component" value="Unassembled WGS sequence"/>
</dbReference>
<name>A0A0Z8QNF9_STRSU</name>
<evidence type="ECO:0000313" key="1">
    <source>
        <dbReference type="EMBL" id="CYW67203.1"/>
    </source>
</evidence>